<accession>A0A4Y2QSH4</accession>
<dbReference type="AlphaFoldDB" id="A0A4Y2QSH4"/>
<protein>
    <submittedName>
        <fullName evidence="1">Uncharacterized protein</fullName>
    </submittedName>
</protein>
<dbReference type="EMBL" id="BGPR01014709">
    <property type="protein sequence ID" value="GBN66352.1"/>
    <property type="molecule type" value="Genomic_DNA"/>
</dbReference>
<organism evidence="1 2">
    <name type="scientific">Araneus ventricosus</name>
    <name type="common">Orbweaver spider</name>
    <name type="synonym">Epeira ventricosa</name>
    <dbReference type="NCBI Taxonomy" id="182803"/>
    <lineage>
        <taxon>Eukaryota</taxon>
        <taxon>Metazoa</taxon>
        <taxon>Ecdysozoa</taxon>
        <taxon>Arthropoda</taxon>
        <taxon>Chelicerata</taxon>
        <taxon>Arachnida</taxon>
        <taxon>Araneae</taxon>
        <taxon>Araneomorphae</taxon>
        <taxon>Entelegynae</taxon>
        <taxon>Araneoidea</taxon>
        <taxon>Araneidae</taxon>
        <taxon>Araneus</taxon>
    </lineage>
</organism>
<sequence length="96" mass="11067">MPKSDENRRVAVDMFGFSIRSRFLLGALGQKTEMRSWSLSQKRKPQNGGVELSRESWVEEAQARWLDCKVLYLGPKGFQVRNTIRPKILVQAQSEL</sequence>
<dbReference type="Proteomes" id="UP000499080">
    <property type="component" value="Unassembled WGS sequence"/>
</dbReference>
<proteinExistence type="predicted"/>
<reference evidence="1 2" key="1">
    <citation type="journal article" date="2019" name="Sci. Rep.">
        <title>Orb-weaving spider Araneus ventricosus genome elucidates the spidroin gene catalogue.</title>
        <authorList>
            <person name="Kono N."/>
            <person name="Nakamura H."/>
            <person name="Ohtoshi R."/>
            <person name="Moran D.A.P."/>
            <person name="Shinohara A."/>
            <person name="Yoshida Y."/>
            <person name="Fujiwara M."/>
            <person name="Mori M."/>
            <person name="Tomita M."/>
            <person name="Arakawa K."/>
        </authorList>
    </citation>
    <scope>NUCLEOTIDE SEQUENCE [LARGE SCALE GENOMIC DNA]</scope>
</reference>
<evidence type="ECO:0000313" key="1">
    <source>
        <dbReference type="EMBL" id="GBN66352.1"/>
    </source>
</evidence>
<gene>
    <name evidence="1" type="ORF">AVEN_191974_1</name>
</gene>
<name>A0A4Y2QSH4_ARAVE</name>
<keyword evidence="2" id="KW-1185">Reference proteome</keyword>
<evidence type="ECO:0000313" key="2">
    <source>
        <dbReference type="Proteomes" id="UP000499080"/>
    </source>
</evidence>
<comment type="caution">
    <text evidence="1">The sequence shown here is derived from an EMBL/GenBank/DDBJ whole genome shotgun (WGS) entry which is preliminary data.</text>
</comment>